<dbReference type="Proteomes" id="UP000031594">
    <property type="component" value="Unassembled WGS sequence"/>
</dbReference>
<feature type="domain" description="Large helicase-related protein winged-helix" evidence="1">
    <location>
        <begin position="1"/>
        <end position="44"/>
    </location>
</feature>
<dbReference type="InterPro" id="IPR055367">
    <property type="entry name" value="WH4_Lhr"/>
</dbReference>
<name>A0ABR4ZZ01_9BACT</name>
<evidence type="ECO:0000313" key="3">
    <source>
        <dbReference type="Proteomes" id="UP000031594"/>
    </source>
</evidence>
<accession>A0ABR4ZZ01</accession>
<reference evidence="2 3" key="1">
    <citation type="submission" date="2014-08" db="EMBL/GenBank/DDBJ databases">
        <title>Methylacidiphilum kamchatkense strain Kam1 draft genome sequence.</title>
        <authorList>
            <person name="Birkeland N.-K."/>
            <person name="Erikstad H.A."/>
        </authorList>
    </citation>
    <scope>NUCLEOTIDE SEQUENCE [LARGE SCALE GENOMIC DNA]</scope>
    <source>
        <strain evidence="2 3">Kam1</strain>
    </source>
</reference>
<evidence type="ECO:0000259" key="1">
    <source>
        <dbReference type="Pfam" id="PF23234"/>
    </source>
</evidence>
<evidence type="ECO:0000313" key="2">
    <source>
        <dbReference type="EMBL" id="KIE59458.1"/>
    </source>
</evidence>
<proteinExistence type="predicted"/>
<comment type="caution">
    <text evidence="2">The sequence shown here is derived from an EMBL/GenBank/DDBJ whole genome shotgun (WGS) entry which is preliminary data.</text>
</comment>
<dbReference type="Pfam" id="PF23234">
    <property type="entry name" value="WHD_4th_Lhr"/>
    <property type="match status" value="1"/>
</dbReference>
<dbReference type="EMBL" id="JQNX01000001">
    <property type="protein sequence ID" value="KIE59458.1"/>
    <property type="molecule type" value="Genomic_DNA"/>
</dbReference>
<keyword evidence="3" id="KW-1185">Reference proteome</keyword>
<sequence>MLPILRLMEMREELLAGQFIEGMGEQFALPEAITMLKKIKEEVSSPFQPSVSVFDPSSLSEIIKKPVQQ</sequence>
<gene>
    <name evidence="2" type="ORF">A946_01920</name>
</gene>
<protein>
    <recommendedName>
        <fullName evidence="1">Large helicase-related protein winged-helix domain-containing protein</fullName>
    </recommendedName>
</protein>
<organism evidence="2 3">
    <name type="scientific">Methylacidiphilum kamchatkense Kam1</name>
    <dbReference type="NCBI Taxonomy" id="1202785"/>
    <lineage>
        <taxon>Bacteria</taxon>
        <taxon>Pseudomonadati</taxon>
        <taxon>Verrucomicrobiota</taxon>
        <taxon>Methylacidiphilae</taxon>
        <taxon>Methylacidiphilales</taxon>
        <taxon>Methylacidiphilaceae</taxon>
        <taxon>Methylacidiphilum (ex Ratnadevi et al. 2023)</taxon>
    </lineage>
</organism>